<proteinExistence type="predicted"/>
<accession>A0A8S5R5K5</accession>
<evidence type="ECO:0000313" key="1">
    <source>
        <dbReference type="EMBL" id="DAE26718.1"/>
    </source>
</evidence>
<protein>
    <submittedName>
        <fullName evidence="1">Uncharacterized protein</fullName>
    </submittedName>
</protein>
<organism evidence="1">
    <name type="scientific">Myoviridae sp. ctBoB21</name>
    <dbReference type="NCBI Taxonomy" id="2827287"/>
    <lineage>
        <taxon>Viruses</taxon>
        <taxon>Duplodnaviria</taxon>
        <taxon>Heunggongvirae</taxon>
        <taxon>Uroviricota</taxon>
        <taxon>Caudoviricetes</taxon>
    </lineage>
</organism>
<reference evidence="1" key="1">
    <citation type="journal article" date="2021" name="Proc. Natl. Acad. Sci. U.S.A.">
        <title>A Catalog of Tens of Thousands of Viruses from Human Metagenomes Reveals Hidden Associations with Chronic Diseases.</title>
        <authorList>
            <person name="Tisza M.J."/>
            <person name="Buck C.B."/>
        </authorList>
    </citation>
    <scope>NUCLEOTIDE SEQUENCE</scope>
    <source>
        <strain evidence="1">CtBoB21</strain>
    </source>
</reference>
<sequence length="57" mass="6550">MMSLCFSASLFTGYTDTGKPLSESVFYTRQPTLKKFWANMMCRISLQREPLHVPSNT</sequence>
<dbReference type="EMBL" id="BK015822">
    <property type="protein sequence ID" value="DAE26718.1"/>
    <property type="molecule type" value="Genomic_DNA"/>
</dbReference>
<name>A0A8S5R5K5_9CAUD</name>